<organism evidence="2 3">
    <name type="scientific">Rhizomicrobium palustre</name>
    <dbReference type="NCBI Taxonomy" id="189966"/>
    <lineage>
        <taxon>Bacteria</taxon>
        <taxon>Pseudomonadati</taxon>
        <taxon>Pseudomonadota</taxon>
        <taxon>Alphaproteobacteria</taxon>
        <taxon>Micropepsales</taxon>
        <taxon>Micropepsaceae</taxon>
        <taxon>Rhizomicrobium</taxon>
    </lineage>
</organism>
<comment type="caution">
    <text evidence="2">The sequence shown here is derived from an EMBL/GenBank/DDBJ whole genome shotgun (WGS) entry which is preliminary data.</text>
</comment>
<proteinExistence type="predicted"/>
<dbReference type="AlphaFoldDB" id="A0A846MZ85"/>
<feature type="transmembrane region" description="Helical" evidence="1">
    <location>
        <begin position="119"/>
        <end position="142"/>
    </location>
</feature>
<keyword evidence="1" id="KW-0812">Transmembrane</keyword>
<evidence type="ECO:0000256" key="1">
    <source>
        <dbReference type="SAM" id="Phobius"/>
    </source>
</evidence>
<dbReference type="RefSeq" id="WP_344098521.1">
    <property type="nucleotide sequence ID" value="NZ_BAAADC010000001.1"/>
</dbReference>
<gene>
    <name evidence="2" type="ORF">FHS83_001863</name>
</gene>
<evidence type="ECO:0000313" key="2">
    <source>
        <dbReference type="EMBL" id="NIK88545.1"/>
    </source>
</evidence>
<name>A0A846MZ85_9PROT</name>
<keyword evidence="1" id="KW-1133">Transmembrane helix</keyword>
<keyword evidence="1" id="KW-0472">Membrane</keyword>
<protein>
    <recommendedName>
        <fullName evidence="4">DUF2784 domain-containing protein</fullName>
    </recommendedName>
</protein>
<feature type="transmembrane region" description="Helical" evidence="1">
    <location>
        <begin position="31"/>
        <end position="59"/>
    </location>
</feature>
<evidence type="ECO:0008006" key="4">
    <source>
        <dbReference type="Google" id="ProtNLM"/>
    </source>
</evidence>
<keyword evidence="3" id="KW-1185">Reference proteome</keyword>
<dbReference type="Proteomes" id="UP000570514">
    <property type="component" value="Unassembled WGS sequence"/>
</dbReference>
<dbReference type="EMBL" id="JAASRM010000001">
    <property type="protein sequence ID" value="NIK88545.1"/>
    <property type="molecule type" value="Genomic_DNA"/>
</dbReference>
<sequence length="145" mass="16409">MRRLHNRHARNPQERATGGIVAHPRDLLGRVFFAVHILVVVYSLTAWAFRPGLVVYVFFVPLMVLHWPLNRGACILNNLENLLRNGRWRNPANREEGAWVRCLIVDGTGLDLTPHQIAVISYGVVGLCWLLGVLHLLGVGIFSRF</sequence>
<evidence type="ECO:0000313" key="3">
    <source>
        <dbReference type="Proteomes" id="UP000570514"/>
    </source>
</evidence>
<accession>A0A846MZ85</accession>
<reference evidence="2 3" key="1">
    <citation type="submission" date="2020-03" db="EMBL/GenBank/DDBJ databases">
        <title>Genomic Encyclopedia of Type Strains, Phase IV (KMG-IV): sequencing the most valuable type-strain genomes for metagenomic binning, comparative biology and taxonomic classification.</title>
        <authorList>
            <person name="Goeker M."/>
        </authorList>
    </citation>
    <scope>NUCLEOTIDE SEQUENCE [LARGE SCALE GENOMIC DNA]</scope>
    <source>
        <strain evidence="2 3">DSM 19867</strain>
    </source>
</reference>